<feature type="compositionally biased region" description="Basic and acidic residues" evidence="23">
    <location>
        <begin position="78"/>
        <end position="88"/>
    </location>
</feature>
<evidence type="ECO:0000259" key="27">
    <source>
        <dbReference type="Pfam" id="PF21123"/>
    </source>
</evidence>
<comment type="catalytic activity">
    <reaction evidence="21 22">
        <text>ATP + H2O = ADP + phosphate + H(+)</text>
        <dbReference type="Rhea" id="RHEA:13065"/>
        <dbReference type="ChEBI" id="CHEBI:15377"/>
        <dbReference type="ChEBI" id="CHEBI:15378"/>
        <dbReference type="ChEBI" id="CHEBI:30616"/>
        <dbReference type="ChEBI" id="CHEBI:43474"/>
        <dbReference type="ChEBI" id="CHEBI:456216"/>
        <dbReference type="EC" id="3.6.4.12"/>
    </reaction>
</comment>
<dbReference type="Proteomes" id="UP001159042">
    <property type="component" value="Unassembled WGS sequence"/>
</dbReference>
<feature type="domain" description="DNA replication factor Dna2 N-terminal" evidence="24">
    <location>
        <begin position="400"/>
        <end position="603"/>
    </location>
</feature>
<comment type="caution">
    <text evidence="28">The sequence shown here is derived from an EMBL/GenBank/DDBJ whole genome shotgun (WGS) entry which is preliminary data.</text>
</comment>
<dbReference type="InterPro" id="IPR047187">
    <property type="entry name" value="SF1_C_Upf1"/>
</dbReference>
<evidence type="ECO:0000256" key="12">
    <source>
        <dbReference type="ARBA" id="ARBA00022806"/>
    </source>
</evidence>
<dbReference type="Pfam" id="PF21123">
    <property type="entry name" value="Dna2_Rift"/>
    <property type="match status" value="1"/>
</dbReference>
<dbReference type="GO" id="GO:0005634">
    <property type="term" value="C:nucleus"/>
    <property type="evidence" value="ECO:0007669"/>
    <property type="project" value="UniProtKB-SubCell"/>
</dbReference>
<dbReference type="Gene3D" id="3.40.50.300">
    <property type="entry name" value="P-loop containing nucleotide triphosphate hydrolases"/>
    <property type="match status" value="3"/>
</dbReference>
<keyword evidence="14 22" id="KW-0408">Iron</keyword>
<evidence type="ECO:0000259" key="25">
    <source>
        <dbReference type="Pfam" id="PF13086"/>
    </source>
</evidence>
<evidence type="ECO:0000256" key="23">
    <source>
        <dbReference type="SAM" id="MobiDB-lite"/>
    </source>
</evidence>
<dbReference type="GO" id="GO:0003677">
    <property type="term" value="F:DNA binding"/>
    <property type="evidence" value="ECO:0007669"/>
    <property type="project" value="UniProtKB-UniRule"/>
</dbReference>
<dbReference type="InterPro" id="IPR011604">
    <property type="entry name" value="PDDEXK-like_dom_sf"/>
</dbReference>
<keyword evidence="7 22" id="KW-0479">Metal-binding</keyword>
<dbReference type="GO" id="GO:0005739">
    <property type="term" value="C:mitochondrion"/>
    <property type="evidence" value="ECO:0007669"/>
    <property type="project" value="UniProtKB-SubCell"/>
</dbReference>
<keyword evidence="13 22" id="KW-0067">ATP-binding</keyword>
<gene>
    <name evidence="28" type="ORF">NQ315_000957</name>
</gene>
<proteinExistence type="inferred from homology"/>
<comment type="subcellular location">
    <subcellularLocation>
        <location evidence="2">Mitochondrion</location>
    </subcellularLocation>
    <subcellularLocation>
        <location evidence="22">Nucleus</location>
    </subcellularLocation>
    <subcellularLocation>
        <location evidence="22">Chromosome</location>
    </subcellularLocation>
</comment>
<feature type="region of interest" description="Disordered" evidence="23">
    <location>
        <begin position="247"/>
        <end position="282"/>
    </location>
</feature>
<protein>
    <recommendedName>
        <fullName evidence="22">DNA replication ATP-dependent helicase/nuclease</fullName>
        <ecNumber evidence="22">3.1.-.-</ecNumber>
        <ecNumber evidence="22">3.6.4.12</ecNumber>
    </recommendedName>
</protein>
<dbReference type="GO" id="GO:0005694">
    <property type="term" value="C:chromosome"/>
    <property type="evidence" value="ECO:0007669"/>
    <property type="project" value="UniProtKB-SubCell"/>
</dbReference>
<evidence type="ECO:0000256" key="1">
    <source>
        <dbReference type="ARBA" id="ARBA00001966"/>
    </source>
</evidence>
<feature type="region of interest" description="Disordered" evidence="23">
    <location>
        <begin position="162"/>
        <end position="205"/>
    </location>
</feature>
<keyword evidence="4 22" id="KW-0004">4Fe-4S</keyword>
<dbReference type="GO" id="GO:0033567">
    <property type="term" value="P:DNA replication, Okazaki fragment processing"/>
    <property type="evidence" value="ECO:0007669"/>
    <property type="project" value="UniProtKB-UniRule"/>
</dbReference>
<accession>A0AAV8WDY6</accession>
<evidence type="ECO:0000256" key="7">
    <source>
        <dbReference type="ARBA" id="ARBA00022723"/>
    </source>
</evidence>
<feature type="region of interest" description="Disordered" evidence="23">
    <location>
        <begin position="24"/>
        <end position="114"/>
    </location>
</feature>
<dbReference type="Pfam" id="PF13087">
    <property type="entry name" value="AAA_12"/>
    <property type="match status" value="1"/>
</dbReference>
<keyword evidence="29" id="KW-1185">Reference proteome</keyword>
<keyword evidence="12 22" id="KW-0347">Helicase</keyword>
<keyword evidence="9" id="KW-0255">Endonuclease</keyword>
<evidence type="ECO:0000256" key="13">
    <source>
        <dbReference type="ARBA" id="ARBA00022840"/>
    </source>
</evidence>
<dbReference type="SUPFAM" id="SSF52540">
    <property type="entry name" value="P-loop containing nucleoside triphosphate hydrolases"/>
    <property type="match status" value="1"/>
</dbReference>
<evidence type="ECO:0000256" key="22">
    <source>
        <dbReference type="RuleBase" id="RU367041"/>
    </source>
</evidence>
<evidence type="ECO:0000313" key="29">
    <source>
        <dbReference type="Proteomes" id="UP001159042"/>
    </source>
</evidence>
<feature type="domain" description="DNA2/NAM7 helicase helicase" evidence="25">
    <location>
        <begin position="1039"/>
        <end position="1107"/>
    </location>
</feature>
<keyword evidence="20 22" id="KW-0511">Multifunctional enzyme</keyword>
<feature type="compositionally biased region" description="Low complexity" evidence="23">
    <location>
        <begin position="98"/>
        <end position="114"/>
    </location>
</feature>
<evidence type="ECO:0000256" key="20">
    <source>
        <dbReference type="ARBA" id="ARBA00023268"/>
    </source>
</evidence>
<dbReference type="InterPro" id="IPR048459">
    <property type="entry name" value="DNA2_Rift"/>
</dbReference>
<organism evidence="28 29">
    <name type="scientific">Exocentrus adspersus</name>
    <dbReference type="NCBI Taxonomy" id="1586481"/>
    <lineage>
        <taxon>Eukaryota</taxon>
        <taxon>Metazoa</taxon>
        <taxon>Ecdysozoa</taxon>
        <taxon>Arthropoda</taxon>
        <taxon>Hexapoda</taxon>
        <taxon>Insecta</taxon>
        <taxon>Pterygota</taxon>
        <taxon>Neoptera</taxon>
        <taxon>Endopterygota</taxon>
        <taxon>Coleoptera</taxon>
        <taxon>Polyphaga</taxon>
        <taxon>Cucujiformia</taxon>
        <taxon>Chrysomeloidea</taxon>
        <taxon>Cerambycidae</taxon>
        <taxon>Lamiinae</taxon>
        <taxon>Acanthocinini</taxon>
        <taxon>Exocentrus</taxon>
    </lineage>
</organism>
<dbReference type="GO" id="GO:0046872">
    <property type="term" value="F:metal ion binding"/>
    <property type="evidence" value="ECO:0007669"/>
    <property type="project" value="UniProtKB-UniRule"/>
</dbReference>
<dbReference type="InterPro" id="IPR014808">
    <property type="entry name" value="DNA_replication_fac_Dna2_N"/>
</dbReference>
<dbReference type="Pfam" id="PF08696">
    <property type="entry name" value="Dna2"/>
    <property type="match status" value="1"/>
</dbReference>
<keyword evidence="6 22" id="KW-0540">Nuclease</keyword>
<dbReference type="InterPro" id="IPR041677">
    <property type="entry name" value="DNA2/NAM7_AAA_11"/>
</dbReference>
<dbReference type="PANTHER" id="PTHR10887:SF433">
    <property type="entry name" value="DNA REPLICATION ATP-DEPENDENT HELICASE_NUCLEASE DNA2"/>
    <property type="match status" value="1"/>
</dbReference>
<feature type="compositionally biased region" description="Polar residues" evidence="23">
    <location>
        <begin position="63"/>
        <end position="77"/>
    </location>
</feature>
<comment type="function">
    <text evidence="22">Key enzyme involved in DNA replication and DNA repair. Involved in Okazaki fragments processing by cleaving long flaps that escape FEN1: flaps that are longer than 27 nucleotides are coated by replication protein A complex (RPA), leading to recruit DNA2 which cleaves the flap until it is too short to bind RPA and becomes a substrate for FEN1. Also involved in 5'-end resection of DNA during double-strand break (DSB) repair by mediating the cleavage of 5'-ssDNA.</text>
</comment>
<dbReference type="GO" id="GO:0006281">
    <property type="term" value="P:DNA repair"/>
    <property type="evidence" value="ECO:0007669"/>
    <property type="project" value="UniProtKB-KW"/>
</dbReference>
<keyword evidence="8 22" id="KW-0547">Nucleotide-binding</keyword>
<evidence type="ECO:0000256" key="19">
    <source>
        <dbReference type="ARBA" id="ARBA00023242"/>
    </source>
</evidence>
<reference evidence="28 29" key="1">
    <citation type="journal article" date="2023" name="Insect Mol. Biol.">
        <title>Genome sequencing provides insights into the evolution of gene families encoding plant cell wall-degrading enzymes in longhorned beetles.</title>
        <authorList>
            <person name="Shin N.R."/>
            <person name="Okamura Y."/>
            <person name="Kirsch R."/>
            <person name="Pauchet Y."/>
        </authorList>
    </citation>
    <scope>NUCLEOTIDE SEQUENCE [LARGE SCALE GENOMIC DNA]</scope>
    <source>
        <strain evidence="28">EAD_L_NR</strain>
    </source>
</reference>
<dbReference type="EC" id="3.6.4.12" evidence="22"/>
<feature type="domain" description="DNA2/NAM7 helicase-like C-terminal" evidence="26">
    <location>
        <begin position="1114"/>
        <end position="1330"/>
    </location>
</feature>
<evidence type="ECO:0000256" key="14">
    <source>
        <dbReference type="ARBA" id="ARBA00023004"/>
    </source>
</evidence>
<keyword evidence="5 22" id="KW-0235">DNA replication</keyword>
<dbReference type="InterPro" id="IPR026851">
    <property type="entry name" value="Dna2/JHS1_DEXXQ-box"/>
</dbReference>
<evidence type="ECO:0000256" key="11">
    <source>
        <dbReference type="ARBA" id="ARBA00022801"/>
    </source>
</evidence>
<evidence type="ECO:0000256" key="21">
    <source>
        <dbReference type="ARBA" id="ARBA00047995"/>
    </source>
</evidence>
<dbReference type="GO" id="GO:0051539">
    <property type="term" value="F:4 iron, 4 sulfur cluster binding"/>
    <property type="evidence" value="ECO:0007669"/>
    <property type="project" value="UniProtKB-UniRule"/>
</dbReference>
<evidence type="ECO:0000256" key="5">
    <source>
        <dbReference type="ARBA" id="ARBA00022705"/>
    </source>
</evidence>
<dbReference type="GO" id="GO:0005524">
    <property type="term" value="F:ATP binding"/>
    <property type="evidence" value="ECO:0007669"/>
    <property type="project" value="UniProtKB-UniRule"/>
</dbReference>
<sequence>MKKSKIQEIKGNSKITSFFVKKEVKDENTASSAPSETTTPCIGGLKGIQSIKSVSAKRKADNNKLSPPQKRTNTTRSQPREVTPERPRPNINKEPGCSSGSSSGKSPVISIKSPEQLLSPKALLAYYTPEKKLERYMDKIGTPTPKKRLFADDEEDDELLSQVIGSRHGRSRSRSKAVKEIAPNNLPEDSPSKTKKTPKKLFGKSPNGVHKYNVQIIENFIKITPVKSQKVEPDVVFVSSSEKKKQSSILRYLSPSPSPKSMQAQHKNETTPTKEQRTDLSSFHTPRLKVKTKLNFSTCIENKPSTSKMQEVQIPNIPAKCASKESRNVTISGSPKAHRDSSEDLENNLNLTNLSFSDWNEEMLMPTQDCKLDLSSESQHCKITGINTSFGKKIITLASTKSEEKAICTVEGFWFHCNLNVGDTVHISAKKINEEEWLINNDYGLLVYEPDLLISATSIVNTLWCKRKSILSDCFRGFEPYNEAMLVGNLVHTLLQHVLRNKIHTQAEIEQVASDLIKSRRIISNIYEAGLTLEQVEGEVMKFIPKIISFLHLYVKEINTDRRCNLTYNKDDWKGTITAIDDIEENIWCPQLGIKGKVDVSIKTDRDLMPLEVKTGRATISLEHRGQVLMYIMMMNQLGYKVPSGLLLYLREGVLREIPMTRKEKRDIIIMRNELTYYLTRKPRIVEDEQTKIKKVLPPELPEPINHKSCAKCPYNVICTAYAKFNNEDISSKKTLQHIQDEAFFYLEESHLNYFMHWVSLLALESNSTRGSKDIREIYTLTPEEREVNGRCIINLKVTQVGEECNGVFEHTFEKLQSEPGLNFFSYGLIESNYVVVSSTNRPAVSAGFVRDITATSITVALDRDLSKKYKNHSFHIDSYDATNIQSFNLTSLTLLMELTDRAEKLRRIIIEKVPPTFKSRLPKVIGTKGRVILKRLNVVQQRAVLRAIAANDYFLIIGMPGTGKTATVVALIQLLVELGKSVLITSHTHSAVDNVCLRLVTYGVKVLRLGSETRIHPSLKEYSEYTLTKDCTTPEQFEAVYNSAQVVAVTCLGSGHPVLSKRVLDICIVDESCQVLQSSVIRPLHSAKTFILIGDPNQLPAVVRSKEAREMGMSESLFERLNSKDATTALNLNYRMNATITALANQFTYEGELLIGSETVASATLKLPKKEIITSASSQWIAKALDDSLENAILDLCINLNALSHGVYKKSNVSEEIGENEKCANFYEAAVVFHLVKFLLEAGVPSADIGVITTYRAQVAQISLLLQSDGVDISTVDQFQGKDKSVIIYSSSRSSDSSASKKSELLEDKRRLTVAITRAKHKLLIVGDVSTLQEYSTFQKILPHVKIIRLYETLGFNWDKVLDNVNT</sequence>
<dbReference type="InterPro" id="IPR041679">
    <property type="entry name" value="DNA2/NAM7-like_C"/>
</dbReference>
<keyword evidence="18 22" id="KW-0234">DNA repair</keyword>
<evidence type="ECO:0000256" key="4">
    <source>
        <dbReference type="ARBA" id="ARBA00022485"/>
    </source>
</evidence>
<comment type="cofactor">
    <cofactor evidence="1">
        <name>[4Fe-4S] cluster</name>
        <dbReference type="ChEBI" id="CHEBI:49883"/>
    </cofactor>
</comment>
<keyword evidence="11 22" id="KW-0378">Hydrolase</keyword>
<keyword evidence="17" id="KW-0496">Mitochondrion</keyword>
<evidence type="ECO:0000256" key="16">
    <source>
        <dbReference type="ARBA" id="ARBA00023125"/>
    </source>
</evidence>
<keyword evidence="22" id="KW-0158">Chromosome</keyword>
<feature type="compositionally biased region" description="Basic residues" evidence="23">
    <location>
        <begin position="193"/>
        <end position="202"/>
    </location>
</feature>
<dbReference type="GO" id="GO:0017116">
    <property type="term" value="F:single-stranded DNA helicase activity"/>
    <property type="evidence" value="ECO:0007669"/>
    <property type="project" value="UniProtKB-UniRule"/>
</dbReference>
<dbReference type="Pfam" id="PF13086">
    <property type="entry name" value="AAA_11"/>
    <property type="match status" value="2"/>
</dbReference>
<keyword evidence="10 22" id="KW-0227">DNA damage</keyword>
<dbReference type="EMBL" id="JANEYG010000002">
    <property type="protein sequence ID" value="KAJ8924803.1"/>
    <property type="molecule type" value="Genomic_DNA"/>
</dbReference>
<dbReference type="EC" id="3.1.-.-" evidence="22"/>
<feature type="compositionally biased region" description="Basic residues" evidence="23">
    <location>
        <begin position="167"/>
        <end position="176"/>
    </location>
</feature>
<feature type="compositionally biased region" description="Basic and acidic residues" evidence="23">
    <location>
        <begin position="266"/>
        <end position="278"/>
    </location>
</feature>
<keyword evidence="19 22" id="KW-0539">Nucleus</keyword>
<dbReference type="InterPro" id="IPR027417">
    <property type="entry name" value="P-loop_NTPase"/>
</dbReference>
<evidence type="ECO:0000256" key="10">
    <source>
        <dbReference type="ARBA" id="ARBA00022763"/>
    </source>
</evidence>
<evidence type="ECO:0000256" key="18">
    <source>
        <dbReference type="ARBA" id="ARBA00023204"/>
    </source>
</evidence>
<evidence type="ECO:0000256" key="2">
    <source>
        <dbReference type="ARBA" id="ARBA00004173"/>
    </source>
</evidence>
<dbReference type="CDD" id="cd18041">
    <property type="entry name" value="DEXXQc_DNA2"/>
    <property type="match status" value="1"/>
</dbReference>
<evidence type="ECO:0000259" key="26">
    <source>
        <dbReference type="Pfam" id="PF13087"/>
    </source>
</evidence>
<evidence type="ECO:0000256" key="8">
    <source>
        <dbReference type="ARBA" id="ARBA00022741"/>
    </source>
</evidence>
<evidence type="ECO:0000256" key="15">
    <source>
        <dbReference type="ARBA" id="ARBA00023014"/>
    </source>
</evidence>
<evidence type="ECO:0000259" key="24">
    <source>
        <dbReference type="Pfam" id="PF08696"/>
    </source>
</evidence>
<evidence type="ECO:0000313" key="28">
    <source>
        <dbReference type="EMBL" id="KAJ8924803.1"/>
    </source>
</evidence>
<name>A0AAV8WDY6_9CUCU</name>
<comment type="similarity">
    <text evidence="3 22">Belongs to the DNA2/NAM7 helicase family.</text>
</comment>
<dbReference type="Gene3D" id="3.90.320.10">
    <property type="match status" value="1"/>
</dbReference>
<feature type="compositionally biased region" description="Low complexity" evidence="23">
    <location>
        <begin position="29"/>
        <end position="40"/>
    </location>
</feature>
<keyword evidence="16 22" id="KW-0238">DNA-binding</keyword>
<dbReference type="PANTHER" id="PTHR10887">
    <property type="entry name" value="DNA2/NAM7 HELICASE FAMILY"/>
    <property type="match status" value="1"/>
</dbReference>
<feature type="domain" description="DNA2 rift barrel" evidence="27">
    <location>
        <begin position="784"/>
        <end position="879"/>
    </location>
</feature>
<dbReference type="CDD" id="cd22318">
    <property type="entry name" value="DNA2_N-like"/>
    <property type="match status" value="1"/>
</dbReference>
<dbReference type="GO" id="GO:0017108">
    <property type="term" value="F:5'-flap endonuclease activity"/>
    <property type="evidence" value="ECO:0007669"/>
    <property type="project" value="UniProtKB-UniRule"/>
</dbReference>
<evidence type="ECO:0000256" key="17">
    <source>
        <dbReference type="ARBA" id="ARBA00023128"/>
    </source>
</evidence>
<dbReference type="GO" id="GO:0071932">
    <property type="term" value="P:replication fork reversal"/>
    <property type="evidence" value="ECO:0007669"/>
    <property type="project" value="TreeGrafter"/>
</dbReference>
<evidence type="ECO:0000256" key="9">
    <source>
        <dbReference type="ARBA" id="ARBA00022759"/>
    </source>
</evidence>
<evidence type="ECO:0000256" key="3">
    <source>
        <dbReference type="ARBA" id="ARBA00007913"/>
    </source>
</evidence>
<dbReference type="InterPro" id="IPR045055">
    <property type="entry name" value="DNA2/NAM7-like"/>
</dbReference>
<evidence type="ECO:0000256" key="6">
    <source>
        <dbReference type="ARBA" id="ARBA00022722"/>
    </source>
</evidence>
<feature type="domain" description="DNA2/NAM7 helicase helicase" evidence="25">
    <location>
        <begin position="937"/>
        <end position="1033"/>
    </location>
</feature>
<dbReference type="CDD" id="cd18808">
    <property type="entry name" value="SF1_C_Upf1"/>
    <property type="match status" value="1"/>
</dbReference>
<keyword evidence="15 22" id="KW-0411">Iron-sulfur</keyword>